<dbReference type="SUPFAM" id="SSF52540">
    <property type="entry name" value="P-loop containing nucleoside triphosphate hydrolases"/>
    <property type="match status" value="1"/>
</dbReference>
<dbReference type="GO" id="GO:0008017">
    <property type="term" value="F:microtubule binding"/>
    <property type="evidence" value="ECO:0007669"/>
    <property type="project" value="InterPro"/>
</dbReference>
<feature type="binding site" evidence="8">
    <location>
        <begin position="91"/>
        <end position="98"/>
    </location>
    <ligand>
        <name>ATP</name>
        <dbReference type="ChEBI" id="CHEBI:30616"/>
    </ligand>
</feature>
<dbReference type="InterPro" id="IPR047149">
    <property type="entry name" value="KIF11-like"/>
</dbReference>
<proteinExistence type="inferred from homology"/>
<dbReference type="AlphaFoldDB" id="A0A146KFU1"/>
<sequence>MEKVNIQVAIRPRPFIKSLEIGRPNSQLILHDQNLIEIQPKTQFQNISSRVYQFDQVHNQTVKQQEFYQKSVSPILMDFIKGYNCSLFAYGQTGSGKSYTMFGPDQIFANPKQFNLEQQTEAGAIPRAVFELFDVLNQQRTDFQLRVSHVEVYNEDIYDLLSDDQQFREPLKIFEEKTLHSNKAKVYIQNVTEVLVKSPIEIIQLLTKSSQNRKIAETKMNEHSSRSHSIFTLQLIQKSIELQAQTSQEFEYIKISKLNLIDLAGSESIS</sequence>
<evidence type="ECO:0000256" key="6">
    <source>
        <dbReference type="ARBA" id="ARBA00023175"/>
    </source>
</evidence>
<feature type="domain" description="Kinesin motor" evidence="10">
    <location>
        <begin position="5"/>
        <end position="270"/>
    </location>
</feature>
<name>A0A146KFU1_9EUKA</name>
<reference evidence="11" key="1">
    <citation type="submission" date="2015-07" db="EMBL/GenBank/DDBJ databases">
        <title>Adaptation to a free-living lifestyle via gene acquisitions in the diplomonad Trepomonas sp. PC1.</title>
        <authorList>
            <person name="Xu F."/>
            <person name="Jerlstrom-Hultqvist J."/>
            <person name="Kolisko M."/>
            <person name="Simpson A.G.B."/>
            <person name="Roger A.J."/>
            <person name="Svard S.G."/>
            <person name="Andersson J.O."/>
        </authorList>
    </citation>
    <scope>NUCLEOTIDE SEQUENCE</scope>
    <source>
        <strain evidence="11">PC1</strain>
    </source>
</reference>
<dbReference type="Pfam" id="PF00225">
    <property type="entry name" value="Kinesin"/>
    <property type="match status" value="1"/>
</dbReference>
<dbReference type="GO" id="GO:0007018">
    <property type="term" value="P:microtubule-based movement"/>
    <property type="evidence" value="ECO:0007669"/>
    <property type="project" value="InterPro"/>
</dbReference>
<dbReference type="InterPro" id="IPR001752">
    <property type="entry name" value="Kinesin_motor_dom"/>
</dbReference>
<protein>
    <recommendedName>
        <fullName evidence="9">Kinesin-like protein</fullName>
    </recommendedName>
</protein>
<dbReference type="GO" id="GO:0008574">
    <property type="term" value="F:plus-end-directed microtubule motor activity"/>
    <property type="evidence" value="ECO:0007669"/>
    <property type="project" value="TreeGrafter"/>
</dbReference>
<keyword evidence="5 8" id="KW-0067">ATP-binding</keyword>
<dbReference type="InterPro" id="IPR036961">
    <property type="entry name" value="Kinesin_motor_dom_sf"/>
</dbReference>
<dbReference type="GO" id="GO:0005876">
    <property type="term" value="C:spindle microtubule"/>
    <property type="evidence" value="ECO:0007669"/>
    <property type="project" value="TreeGrafter"/>
</dbReference>
<keyword evidence="4 8" id="KW-0547">Nucleotide-binding</keyword>
<dbReference type="PRINTS" id="PR00380">
    <property type="entry name" value="KINESINHEAVY"/>
</dbReference>
<comment type="similarity">
    <text evidence="8 9">Belongs to the TRAFAC class myosin-kinesin ATPase superfamily. Kinesin family.</text>
</comment>
<evidence type="ECO:0000256" key="3">
    <source>
        <dbReference type="ARBA" id="ARBA00022701"/>
    </source>
</evidence>
<evidence type="ECO:0000256" key="1">
    <source>
        <dbReference type="ARBA" id="ARBA00004245"/>
    </source>
</evidence>
<evidence type="ECO:0000313" key="11">
    <source>
        <dbReference type="EMBL" id="JAP94159.1"/>
    </source>
</evidence>
<accession>A0A146KFU1</accession>
<dbReference type="InterPro" id="IPR019821">
    <property type="entry name" value="Kinesin_motor_CS"/>
</dbReference>
<dbReference type="SMART" id="SM00129">
    <property type="entry name" value="KISc"/>
    <property type="match status" value="1"/>
</dbReference>
<organism evidence="11">
    <name type="scientific">Trepomonas sp. PC1</name>
    <dbReference type="NCBI Taxonomy" id="1076344"/>
    <lineage>
        <taxon>Eukaryota</taxon>
        <taxon>Metamonada</taxon>
        <taxon>Diplomonadida</taxon>
        <taxon>Hexamitidae</taxon>
        <taxon>Hexamitinae</taxon>
        <taxon>Trepomonas</taxon>
    </lineage>
</organism>
<dbReference type="GO" id="GO:0051231">
    <property type="term" value="P:spindle elongation"/>
    <property type="evidence" value="ECO:0007669"/>
    <property type="project" value="TreeGrafter"/>
</dbReference>
<dbReference type="GO" id="GO:0005524">
    <property type="term" value="F:ATP binding"/>
    <property type="evidence" value="ECO:0007669"/>
    <property type="project" value="UniProtKB-UniRule"/>
</dbReference>
<keyword evidence="3 9" id="KW-0493">Microtubule</keyword>
<evidence type="ECO:0000256" key="4">
    <source>
        <dbReference type="ARBA" id="ARBA00022741"/>
    </source>
</evidence>
<dbReference type="EMBL" id="GDID01002447">
    <property type="protein sequence ID" value="JAP94159.1"/>
    <property type="molecule type" value="Transcribed_RNA"/>
</dbReference>
<evidence type="ECO:0000256" key="9">
    <source>
        <dbReference type="RuleBase" id="RU000394"/>
    </source>
</evidence>
<keyword evidence="2" id="KW-0963">Cytoplasm</keyword>
<dbReference type="InterPro" id="IPR027417">
    <property type="entry name" value="P-loop_NTPase"/>
</dbReference>
<dbReference type="PROSITE" id="PS50067">
    <property type="entry name" value="KINESIN_MOTOR_2"/>
    <property type="match status" value="1"/>
</dbReference>
<keyword evidence="7" id="KW-0206">Cytoskeleton</keyword>
<evidence type="ECO:0000256" key="2">
    <source>
        <dbReference type="ARBA" id="ARBA00022490"/>
    </source>
</evidence>
<evidence type="ECO:0000256" key="8">
    <source>
        <dbReference type="PROSITE-ProRule" id="PRU00283"/>
    </source>
</evidence>
<dbReference type="PANTHER" id="PTHR47970">
    <property type="entry name" value="KINESIN-LIKE PROTEIN KIF11"/>
    <property type="match status" value="1"/>
</dbReference>
<dbReference type="GO" id="GO:0072686">
    <property type="term" value="C:mitotic spindle"/>
    <property type="evidence" value="ECO:0007669"/>
    <property type="project" value="TreeGrafter"/>
</dbReference>
<dbReference type="PROSITE" id="PS00411">
    <property type="entry name" value="KINESIN_MOTOR_1"/>
    <property type="match status" value="1"/>
</dbReference>
<evidence type="ECO:0000259" key="10">
    <source>
        <dbReference type="PROSITE" id="PS50067"/>
    </source>
</evidence>
<evidence type="ECO:0000256" key="7">
    <source>
        <dbReference type="ARBA" id="ARBA00023212"/>
    </source>
</evidence>
<evidence type="ECO:0000256" key="5">
    <source>
        <dbReference type="ARBA" id="ARBA00022840"/>
    </source>
</evidence>
<comment type="subcellular location">
    <subcellularLocation>
        <location evidence="1">Cytoplasm</location>
        <location evidence="1">Cytoskeleton</location>
    </subcellularLocation>
</comment>
<dbReference type="GO" id="GO:0090307">
    <property type="term" value="P:mitotic spindle assembly"/>
    <property type="evidence" value="ECO:0007669"/>
    <property type="project" value="TreeGrafter"/>
</dbReference>
<dbReference type="PANTHER" id="PTHR47970:SF12">
    <property type="entry name" value="KINESIN FAMILY MEMBER 11"/>
    <property type="match status" value="1"/>
</dbReference>
<dbReference type="Gene3D" id="3.40.850.10">
    <property type="entry name" value="Kinesin motor domain"/>
    <property type="match status" value="1"/>
</dbReference>
<gene>
    <name evidence="11" type="ORF">TPC1_13293</name>
</gene>
<keyword evidence="6 8" id="KW-0505">Motor protein</keyword>
<feature type="non-terminal residue" evidence="11">
    <location>
        <position position="270"/>
    </location>
</feature>